<dbReference type="Gene3D" id="2.60.40.1120">
    <property type="entry name" value="Carboxypeptidase-like, regulatory domain"/>
    <property type="match status" value="3"/>
</dbReference>
<dbReference type="Proteomes" id="UP001642464">
    <property type="component" value="Unassembled WGS sequence"/>
</dbReference>
<organism evidence="2 3">
    <name type="scientific">Durusdinium trenchii</name>
    <dbReference type="NCBI Taxonomy" id="1381693"/>
    <lineage>
        <taxon>Eukaryota</taxon>
        <taxon>Sar</taxon>
        <taxon>Alveolata</taxon>
        <taxon>Dinophyceae</taxon>
        <taxon>Suessiales</taxon>
        <taxon>Symbiodiniaceae</taxon>
        <taxon>Durusdinium</taxon>
    </lineage>
</organism>
<dbReference type="InterPro" id="IPR013784">
    <property type="entry name" value="Carb-bd-like_fold"/>
</dbReference>
<evidence type="ECO:0000313" key="2">
    <source>
        <dbReference type="EMBL" id="CAK8996734.1"/>
    </source>
</evidence>
<evidence type="ECO:0000313" key="3">
    <source>
        <dbReference type="Proteomes" id="UP001642464"/>
    </source>
</evidence>
<dbReference type="SUPFAM" id="SSF49464">
    <property type="entry name" value="Carboxypeptidase regulatory domain-like"/>
    <property type="match status" value="2"/>
</dbReference>
<sequence>MSGAHAADLSLAESWLRAQQAADGSFPSSIATLVQSTDEARNALLAGLPDNEAVVSAATAFLDGYDGQLHESLARVHGASARRGALAFWETRSASPGWGDFDHYPSTASSTAMVLQAAARRQWRGAPVDAAISFLKSSQLPSGGWNQAPNPESMLLTAYAVDALRGYQFTHAVSGSLQSAVNFLIEELALRGDQWPLFQQALVLRAVAPFLSDTSNVTGSVNSLEDTQRLDGSWEGDAFTTALAMQALAAVGNLREPVDSANAAIYGRLVDGATGLPVSGETVRLGGGPAVVQARTDRSGSFFFGALPAGGYTISVQTGGWEPVSVMLSVQAREFRSTGDIVLQVPAGTARLSGEVRRADTLETVAGVRLAFAGLDPQIRFSGPDGAFAATFSDLPPAVTATRAGYESARIGLDGVRANSFVPVTLAALGETPLAGPLFTGRVLDARSGDPVAGAQVTLSSGSLITDDVGHYETSQFAADTEQLQVSAPGYLSVTRNIVTSGSTLVHAGDVYLRPTAGQVALVHGTVVHATTGSPIYGARIDLNGQVATASMNGQFSFDVGPGQALPMEVSAPGFLPISYVLDTDGIGAQGLVFAMQPAGRGNVAVSDWSASATSFDAYQLVQAQAVLANEGAQTTRVLLFAKVYNAADTLVDAFPVPVDLASGDYALQLAPGESHSQSVRWFTRNHPPGDYRLVFEVHSERGDEVWAERHLPLTIMPTRRIDNARLYAAPTALYGDALQPVALYLNMRNRSNVPWVLPVSYSLLAPDGSPVFSGAAEVVLSPEALRIEAILEEPALQLQAPGRYRLLPSLGGSQTASAGVIDRLPDIRIEMDAQLTPEVVTPDGDKVIRATIELQGEEVLPGTVARVTPPVYTWYHLKHDTVINRSVHVTAQQPVKVFVEHFVSKSSDAFLALPVRALGKRYRAVTYIALTRASLTVTATEDDTRVTITPSDDTPGRPANVPFEVVLDRFESYHITHRSPRYSDPEQTTDLTGSLIEANKPVAVGSGNACTYVPYRVPSCDHLTEMMPPVEAWGRRVMTAPLESRLAGDLIRVMADEDDTLVFHNGEELARLSAGEYVDVIVAEPSVFESAKPILVTQYSVGQGFDRTPTDPFMMLAVPAEQYLDQYTVSTAEEGFSANYLGIVVPVDAADSIELDGGPLPPVPFTPVPGSDYLTTAVPVSLGSHQISADAPFGLYVYGFDRADSYGYPGGMGLERINGSDSEFSEVVLDVVLPEHGASLVEGSFSRVPDARDVDSRGDVLTWRWDALSVGEQQSVVFDMDMPAPVPGEQRQILSDVQLVYRDRAGTTHQRALGPQTVAVLDTWLDSYLQAAPGSVSRGDAVTLTAGLESLSDIDNTVAWQLTVEDSGGALVGLVAEGEASMPAAAAVPLADQLFDSTGLYGGEYRAVLAAHAPDGTLLTRSDAVFTIEVPPASAVLAGRLSLDQIDYQLGDTLALDVRLANDGVGQILSGLQASVTITGDAGEAWSDDYAVDQLVAGAADLFHAGVLLDAWHPGDYRAQLVVRDSSGAVVYTEQDSFTLVSSAASGAGVSGQVALSSLEVLRTGSLGINASITNDGNAALTDVPLRLLVLDAQSGEVVDEFAHTVTSLAQQETAELQRTWYADVPADGVYVASLVAVFPQGERPLDFLPFTVRERFELGMSFTAPGEVLVLMDPAECAADAVDVMVTPPTLLVPGDVLDISVYDSQGALLNSERHQVGVEPLPLNTSPGTGLDLSVIALQPDSLALQARTDGVVAEARIAVAVQRAGDTRMYQSGLFPLDCNSSTANDTLFRFSAQPVDGAQAESAERLALERALTEAGWRYHIVTSATAFETELASGAYPMAALFNARVKLPEALLRTVQNSVANGLSLLASGAHDMRNGRLTDALGIKIRGKLPKATGWEWQDGWLDAGDNHLDNAAFPLRVETTTAEARAVFSQKGKGVPPTAVTHADYGYGHSAFMAFDVLAEMVAEGDARQEPGSAEDWLLASLDHLRPAGGPPEAGSTQQVNLQLTDGGEGGWVVLALQVPAGYTLVDAGDARLFGDTLYWPAQLDAGGTLTGHFTVRLPDSAGATLWQPQVQLYRTGAGWLDYAQLEFSLDVVPATTY</sequence>
<dbReference type="InterPro" id="IPR008969">
    <property type="entry name" value="CarboxyPept-like_regulatory"/>
</dbReference>
<dbReference type="Gene3D" id="1.50.10.20">
    <property type="match status" value="1"/>
</dbReference>
<dbReference type="SUPFAM" id="SSF48239">
    <property type="entry name" value="Terpenoid cyclases/Protein prenyltransferases"/>
    <property type="match status" value="1"/>
</dbReference>
<dbReference type="EMBL" id="CAXAMM010002583">
    <property type="protein sequence ID" value="CAK8996734.1"/>
    <property type="molecule type" value="Genomic_DNA"/>
</dbReference>
<keyword evidence="3" id="KW-1185">Reference proteome</keyword>
<evidence type="ECO:0000259" key="1">
    <source>
        <dbReference type="Pfam" id="PF17517"/>
    </source>
</evidence>
<dbReference type="PANTHER" id="PTHR46534">
    <property type="entry name" value="IGGFC_BINDING DOMAIN-CONTAINING PROTEIN"/>
    <property type="match status" value="1"/>
</dbReference>
<accession>A0ABP0I2C6</accession>
<proteinExistence type="predicted"/>
<dbReference type="Pfam" id="PF17517">
    <property type="entry name" value="IgGFc_binding"/>
    <property type="match status" value="1"/>
</dbReference>
<name>A0ABP0I2C6_9DINO</name>
<feature type="domain" description="IgGFc-binding protein N-terminal" evidence="1">
    <location>
        <begin position="909"/>
        <end position="1200"/>
    </location>
</feature>
<dbReference type="InterPro" id="IPR008930">
    <property type="entry name" value="Terpenoid_cyclase/PrenylTrfase"/>
</dbReference>
<dbReference type="InterPro" id="IPR035234">
    <property type="entry name" value="IgGFc-bd_N"/>
</dbReference>
<comment type="caution">
    <text evidence="2">The sequence shown here is derived from an EMBL/GenBank/DDBJ whole genome shotgun (WGS) entry which is preliminary data.</text>
</comment>
<dbReference type="SUPFAM" id="SSF49452">
    <property type="entry name" value="Starch-binding domain-like"/>
    <property type="match status" value="1"/>
</dbReference>
<dbReference type="Pfam" id="PF13620">
    <property type="entry name" value="CarboxypepD_reg"/>
    <property type="match status" value="2"/>
</dbReference>
<reference evidence="2 3" key="1">
    <citation type="submission" date="2024-02" db="EMBL/GenBank/DDBJ databases">
        <authorList>
            <person name="Chen Y."/>
            <person name="Shah S."/>
            <person name="Dougan E. K."/>
            <person name="Thang M."/>
            <person name="Chan C."/>
        </authorList>
    </citation>
    <scope>NUCLEOTIDE SEQUENCE [LARGE SCALE GENOMIC DNA]</scope>
</reference>
<protein>
    <submittedName>
        <fullName evidence="2">IgGFc-binding protein (Fcgamma-binding protein antigen) (FcgammaBP)</fullName>
    </submittedName>
</protein>
<gene>
    <name evidence="2" type="ORF">SCF082_LOCUS4924</name>
</gene>
<dbReference type="PANTHER" id="PTHR46534:SF1">
    <property type="entry name" value="IGGFC-BINDING PROTEIN N-TERMINAL DOMAIN-CONTAINING PROTEIN"/>
    <property type="match status" value="1"/>
</dbReference>